<reference evidence="5" key="1">
    <citation type="submission" date="2014-06" db="EMBL/GenBank/DDBJ databases">
        <authorList>
            <person name="Le Roux Frederique"/>
        </authorList>
    </citation>
    <scope>NUCLEOTIDE SEQUENCE [LARGE SCALE GENOMIC DNA]</scope>
    <source>
        <strain evidence="5">J5-5</strain>
    </source>
</reference>
<keyword evidence="1" id="KW-0812">Transmembrane</keyword>
<dbReference type="Proteomes" id="UP000049495">
    <property type="component" value="Unassembled WGS sequence"/>
</dbReference>
<evidence type="ECO:0000313" key="3">
    <source>
        <dbReference type="EMBL" id="CDT51361.1"/>
    </source>
</evidence>
<dbReference type="Proteomes" id="UP000049077">
    <property type="component" value="Unassembled WGS sequence"/>
</dbReference>
<name>A0A4V2V5E2_9VIBR</name>
<evidence type="ECO:0000313" key="4">
    <source>
        <dbReference type="Proteomes" id="UP000049077"/>
    </source>
</evidence>
<keyword evidence="1" id="KW-0472">Membrane</keyword>
<gene>
    <name evidence="3" type="ORF">VCR4J5_670010</name>
    <name evidence="2" type="ORF">VCR5J5_1280001</name>
</gene>
<accession>A0A4V2V5E2</accession>
<keyword evidence="4" id="KW-1185">Reference proteome</keyword>
<keyword evidence="1" id="KW-1133">Transmembrane helix</keyword>
<proteinExistence type="predicted"/>
<feature type="transmembrane region" description="Helical" evidence="1">
    <location>
        <begin position="12"/>
        <end position="32"/>
    </location>
</feature>
<evidence type="ECO:0000256" key="1">
    <source>
        <dbReference type="SAM" id="Phobius"/>
    </source>
</evidence>
<dbReference type="EMBL" id="CCJV01000033">
    <property type="protein sequence ID" value="CDS97667.1"/>
    <property type="molecule type" value="Genomic_DNA"/>
</dbReference>
<dbReference type="AlphaFoldDB" id="A0A4V2V5E2"/>
<sequence>MKEKKAPFNPYALIKYIPVTAIIAFVIYVDVFQRHYR</sequence>
<dbReference type="EMBL" id="CCJX01000154">
    <property type="protein sequence ID" value="CDT51361.1"/>
    <property type="molecule type" value="Genomic_DNA"/>
</dbReference>
<protein>
    <submittedName>
        <fullName evidence="2">Uncharacterized protein</fullName>
    </submittedName>
</protein>
<evidence type="ECO:0000313" key="2">
    <source>
        <dbReference type="EMBL" id="CDS97667.1"/>
    </source>
</evidence>
<evidence type="ECO:0000313" key="5">
    <source>
        <dbReference type="Proteomes" id="UP000049495"/>
    </source>
</evidence>
<reference evidence="2 4" key="2">
    <citation type="submission" date="2014-06" db="EMBL/GenBank/DDBJ databases">
        <authorList>
            <person name="Le Roux F."/>
        </authorList>
    </citation>
    <scope>NUCLEOTIDE SEQUENCE</scope>
    <source>
        <strain evidence="3 4">J5-4</strain>
        <strain evidence="2">J5-5</strain>
    </source>
</reference>
<comment type="caution">
    <text evidence="2">The sequence shown here is derived from an EMBL/GenBank/DDBJ whole genome shotgun (WGS) entry which is preliminary data.</text>
</comment>
<organism evidence="2 5">
    <name type="scientific">Vibrio crassostreae</name>
    <dbReference type="NCBI Taxonomy" id="246167"/>
    <lineage>
        <taxon>Bacteria</taxon>
        <taxon>Pseudomonadati</taxon>
        <taxon>Pseudomonadota</taxon>
        <taxon>Gammaproteobacteria</taxon>
        <taxon>Vibrionales</taxon>
        <taxon>Vibrionaceae</taxon>
        <taxon>Vibrio</taxon>
    </lineage>
</organism>